<dbReference type="eggNOG" id="COG2205">
    <property type="taxonomic scope" value="Bacteria"/>
</dbReference>
<organism evidence="4 5">
    <name type="scientific">Phocaeicola plebeius (strain DSM 17135 / JCM 12973 / CCUG 54634 / M2)</name>
    <name type="common">Bacteroides plebeius</name>
    <dbReference type="NCBI Taxonomy" id="484018"/>
    <lineage>
        <taxon>Bacteria</taxon>
        <taxon>Pseudomonadati</taxon>
        <taxon>Bacteroidota</taxon>
        <taxon>Bacteroidia</taxon>
        <taxon>Bacteroidales</taxon>
        <taxon>Bacteroidaceae</taxon>
        <taxon>Phocaeicola</taxon>
    </lineage>
</organism>
<feature type="domain" description="Two component regulator three Y" evidence="3">
    <location>
        <begin position="701"/>
        <end position="765"/>
    </location>
</feature>
<dbReference type="Proteomes" id="UP000003452">
    <property type="component" value="Unassembled WGS sequence"/>
</dbReference>
<dbReference type="FunFam" id="2.60.40.10:FF:000791">
    <property type="entry name" value="Two-component system sensor histidine kinase/response regulator"/>
    <property type="match status" value="1"/>
</dbReference>
<dbReference type="InterPro" id="IPR011110">
    <property type="entry name" value="Reg_prop"/>
</dbReference>
<dbReference type="eggNOG" id="COG3292">
    <property type="taxonomic scope" value="Bacteria"/>
</dbReference>
<keyword evidence="1" id="KW-0597">Phosphoprotein</keyword>
<dbReference type="Gene3D" id="2.130.10.10">
    <property type="entry name" value="YVTN repeat-like/Quinoprotein amine dehydrogenase"/>
    <property type="match status" value="2"/>
</dbReference>
<keyword evidence="2" id="KW-0472">Membrane</keyword>
<dbReference type="SUPFAM" id="SSF50998">
    <property type="entry name" value="Quinoprotein alcohol dehydrogenase-like"/>
    <property type="match status" value="1"/>
</dbReference>
<protein>
    <recommendedName>
        <fullName evidence="3">Two component regulator three Y domain-containing protein</fullName>
    </recommendedName>
</protein>
<dbReference type="InterPro" id="IPR011047">
    <property type="entry name" value="Quinoprotein_ADH-like_sf"/>
</dbReference>
<dbReference type="AlphaFoldDB" id="B5D4D3"/>
<accession>B5D4D3</accession>
<evidence type="ECO:0000259" key="3">
    <source>
        <dbReference type="Pfam" id="PF07495"/>
    </source>
</evidence>
<name>B5D4D3_PHOPM</name>
<dbReference type="RefSeq" id="WP_007564596.1">
    <property type="nucleotide sequence ID" value="NZ_DS990135.1"/>
</dbReference>
<dbReference type="Pfam" id="PF07495">
    <property type="entry name" value="Y_Y_Y"/>
    <property type="match status" value="1"/>
</dbReference>
<gene>
    <name evidence="4" type="ORF">BACPLE_03888</name>
</gene>
<dbReference type="OrthoDB" id="1000129at2"/>
<dbReference type="PANTHER" id="PTHR43547:SF2">
    <property type="entry name" value="HYBRID SIGNAL TRANSDUCTION HISTIDINE KINASE C"/>
    <property type="match status" value="1"/>
</dbReference>
<evidence type="ECO:0000313" key="4">
    <source>
        <dbReference type="EMBL" id="EDY93632.1"/>
    </source>
</evidence>
<dbReference type="InterPro" id="IPR011123">
    <property type="entry name" value="Y_Y_Y"/>
</dbReference>
<reference evidence="4 5" key="2">
    <citation type="submission" date="2008-08" db="EMBL/GenBank/DDBJ databases">
        <authorList>
            <person name="Fulton L."/>
            <person name="Clifton S."/>
            <person name="Fulton B."/>
            <person name="Xu J."/>
            <person name="Minx P."/>
            <person name="Pepin K.H."/>
            <person name="Johnson M."/>
            <person name="Thiruvilangam P."/>
            <person name="Bhonagiri V."/>
            <person name="Nash W.E."/>
            <person name="Mardis E.R."/>
            <person name="Wilson R.K."/>
        </authorList>
    </citation>
    <scope>NUCLEOTIDE SEQUENCE [LARGE SCALE GENOMIC DNA]</scope>
    <source>
        <strain evidence="5">DSM 17135 / JCM 12973 / M2</strain>
    </source>
</reference>
<dbReference type="SUPFAM" id="SSF63829">
    <property type="entry name" value="Calcium-dependent phosphotriesterase"/>
    <property type="match status" value="1"/>
</dbReference>
<proteinExistence type="predicted"/>
<dbReference type="EMBL" id="ABQC02000025">
    <property type="protein sequence ID" value="EDY93632.1"/>
    <property type="molecule type" value="Genomic_DNA"/>
</dbReference>
<evidence type="ECO:0000256" key="1">
    <source>
        <dbReference type="ARBA" id="ARBA00022553"/>
    </source>
</evidence>
<feature type="transmembrane region" description="Helical" evidence="2">
    <location>
        <begin position="768"/>
        <end position="791"/>
    </location>
</feature>
<dbReference type="GeneID" id="43186524"/>
<reference evidence="4 5" key="1">
    <citation type="submission" date="2008-08" db="EMBL/GenBank/DDBJ databases">
        <title>Draft genome sequence of Bacteroides plebeius (DSM 17135).</title>
        <authorList>
            <person name="Sudarsanam P."/>
            <person name="Ley R."/>
            <person name="Guruge J."/>
            <person name="Turnbaugh P.J."/>
            <person name="Mahowald M."/>
            <person name="Liep D."/>
            <person name="Gordon J."/>
        </authorList>
    </citation>
    <scope>NUCLEOTIDE SEQUENCE [LARGE SCALE GENOMIC DNA]</scope>
    <source>
        <strain evidence="5">DSM 17135 / JCM 12973 / M2</strain>
    </source>
</reference>
<dbReference type="HOGENOM" id="CLU_000445_28_2_10"/>
<dbReference type="InterPro" id="IPR013783">
    <property type="entry name" value="Ig-like_fold"/>
</dbReference>
<evidence type="ECO:0000313" key="5">
    <source>
        <dbReference type="Proteomes" id="UP000003452"/>
    </source>
</evidence>
<keyword evidence="2" id="KW-0812">Transmembrane</keyword>
<keyword evidence="2" id="KW-1133">Transmembrane helix</keyword>
<dbReference type="Gene3D" id="2.60.40.10">
    <property type="entry name" value="Immunoglobulins"/>
    <property type="match status" value="1"/>
</dbReference>
<evidence type="ECO:0000256" key="2">
    <source>
        <dbReference type="SAM" id="Phobius"/>
    </source>
</evidence>
<comment type="caution">
    <text evidence="4">The sequence shown here is derived from an EMBL/GenBank/DDBJ whole genome shotgun (WGS) entry which is preliminary data.</text>
</comment>
<dbReference type="PANTHER" id="PTHR43547">
    <property type="entry name" value="TWO-COMPONENT HISTIDINE KINASE"/>
    <property type="match status" value="1"/>
</dbReference>
<sequence length="818" mass="93721">MKFAKLLFSIIFLGYFLLCGGASRNVTHYTISDGLSNNAVYSITQDTKGRMWFGTIDGLHSFDGNHIRVWRDSRVESLGACIYTILEDSMQLYVGSERGLAIFNLLTESFSDFQARSEFGESIHSSVSHVMRDSKHNIWITTAGQGVFRYNLPNKTLHQYMAIGKVNCDFVYYIMEDSSGTIWLATREGGISRYVASQDMFQPVALQDVKDARVLFEDSSHRLWVGTGRDGLYLLDKEHGRLIQKIPPLQFNHPFQVRRIVEWQPGHLLLASDEGLTKYDVTTEKVDVIKADSRHPEGLNDNYLHELFLDRENALWIGTYFGGVNYVSSVQDNFRHYHKDNSQLDARIISVFAHADKGNLWIGTDDAGFFYWDRQKQTFQGYRPQKGKPGPAYHNIHALLQDGDKLFVGMFMGGLDILDLRTGKFKNYKADTSPRSLYSSEIYALYKDSRQKIWIGTTAGLNCYNSQTDDFERIYELHGANISYIFEEKGKNLWVCSLNSGVYCLDYQTGKWMHYFHQLKDEEGTLPTNQIITGCLDMQGVLWLGTDGDGLLRYDRKKDVFVREGLPEHIRVIYKILPDKDKLWFTTNNGMYCYQPLTSSLKFYNKKDGLQENLFLPNSGIQLSDGTIMVGGVNGFNEFRPDKIQVDTQIPTVILTDFQLFNKPVVIGSEDSPLKVSITYADRLVLDYSHSMFSFSVAALSYINTSKNKYRYRLEGFEKDWTETNDAPHVTYTNLPAGDYVFQVSASNSDGMWNENAIAFPIKVLPPWWASSYMIVGYVLLGIAGLVYAYYRMNKIHRRRMTLLENKFNLSKIAYIMT</sequence>
<dbReference type="GO" id="GO:0000155">
    <property type="term" value="F:phosphorelay sensor kinase activity"/>
    <property type="evidence" value="ECO:0007669"/>
    <property type="project" value="TreeGrafter"/>
</dbReference>
<dbReference type="Pfam" id="PF07494">
    <property type="entry name" value="Reg_prop"/>
    <property type="match status" value="2"/>
</dbReference>
<dbReference type="InterPro" id="IPR015943">
    <property type="entry name" value="WD40/YVTN_repeat-like_dom_sf"/>
</dbReference>